<dbReference type="STRING" id="75913.A0A0K0G3D3"/>
<organism evidence="2 3">
    <name type="scientific">Strongyloides venezuelensis</name>
    <name type="common">Threadworm</name>
    <dbReference type="NCBI Taxonomy" id="75913"/>
    <lineage>
        <taxon>Eukaryota</taxon>
        <taxon>Metazoa</taxon>
        <taxon>Ecdysozoa</taxon>
        <taxon>Nematoda</taxon>
        <taxon>Chromadorea</taxon>
        <taxon>Rhabditida</taxon>
        <taxon>Tylenchina</taxon>
        <taxon>Panagrolaimomorpha</taxon>
        <taxon>Strongyloidoidea</taxon>
        <taxon>Strongyloididae</taxon>
        <taxon>Strongyloides</taxon>
    </lineage>
</organism>
<keyword evidence="1" id="KW-0732">Signal</keyword>
<dbReference type="AlphaFoldDB" id="A0A0K0G3D3"/>
<accession>A0A0K0G3D3</accession>
<dbReference type="PANTHER" id="PTHR34311:SF5">
    <property type="entry name" value="SECRETED PROTEIN"/>
    <property type="match status" value="1"/>
</dbReference>
<dbReference type="Proteomes" id="UP000035680">
    <property type="component" value="Unassembled WGS sequence"/>
</dbReference>
<dbReference type="WBParaSite" id="SVE_1923400.1">
    <property type="protein sequence ID" value="SVE_1923400.1"/>
    <property type="gene ID" value="SVE_1923400"/>
</dbReference>
<reference evidence="2" key="1">
    <citation type="submission" date="2014-07" db="EMBL/GenBank/DDBJ databases">
        <authorList>
            <person name="Martin A.A"/>
            <person name="De Silva N."/>
        </authorList>
    </citation>
    <scope>NUCLEOTIDE SEQUENCE</scope>
</reference>
<evidence type="ECO:0000313" key="2">
    <source>
        <dbReference type="Proteomes" id="UP000035680"/>
    </source>
</evidence>
<protein>
    <submittedName>
        <fullName evidence="3">C-type lectin domain-containing protein</fullName>
    </submittedName>
</protein>
<keyword evidence="2" id="KW-1185">Reference proteome</keyword>
<dbReference type="PANTHER" id="PTHR34311">
    <property type="entry name" value="PROTEIN CBG21698-RELATED"/>
    <property type="match status" value="1"/>
</dbReference>
<evidence type="ECO:0000313" key="3">
    <source>
        <dbReference type="WBParaSite" id="SVE_1923400.1"/>
    </source>
</evidence>
<feature type="chain" id="PRO_5005330672" evidence="1">
    <location>
        <begin position="25"/>
        <end position="277"/>
    </location>
</feature>
<sequence length="277" mass="31538">MLKNSLKIFLTVFVLFIIAKNGRAQSQVTCDSSALQHCLYGFIQFTGWNVSSQNALNDYTNLYNYLQNTIANVVGYDDGLLLACNGIEQFVNCLGLQNIGCISVPGRLRAGDSPTNAYGIAGTFNQYKFECGPGLFTVVRDSALTCIQRVLISSANVLTSCRSTYFANIQHDQLNSNLYIKNLLQCYIAPFSVARCRRDTRSNEWWACESQYQFVKSQFPLAVDICDIQDFQLEMMNEYIKSNHKLENSKHYFKMPNKWVINEDGEWEYAEQGWISD</sequence>
<reference evidence="3" key="2">
    <citation type="submission" date="2015-08" db="UniProtKB">
        <authorList>
            <consortium name="WormBaseParasite"/>
        </authorList>
    </citation>
    <scope>IDENTIFICATION</scope>
</reference>
<feature type="signal peptide" evidence="1">
    <location>
        <begin position="1"/>
        <end position="24"/>
    </location>
</feature>
<proteinExistence type="predicted"/>
<evidence type="ECO:0000256" key="1">
    <source>
        <dbReference type="SAM" id="SignalP"/>
    </source>
</evidence>
<name>A0A0K0G3D3_STRVS</name>